<organism evidence="2 3">
    <name type="scientific">Porphyra umbilicalis</name>
    <name type="common">Purple laver</name>
    <name type="synonym">Red alga</name>
    <dbReference type="NCBI Taxonomy" id="2786"/>
    <lineage>
        <taxon>Eukaryota</taxon>
        <taxon>Rhodophyta</taxon>
        <taxon>Bangiophyceae</taxon>
        <taxon>Bangiales</taxon>
        <taxon>Bangiaceae</taxon>
        <taxon>Porphyra</taxon>
    </lineage>
</organism>
<dbReference type="AlphaFoldDB" id="A0A1X6NYE7"/>
<protein>
    <recommendedName>
        <fullName evidence="4">F-box domain-containing protein</fullName>
    </recommendedName>
</protein>
<gene>
    <name evidence="2" type="ORF">BU14_0340s0010</name>
</gene>
<proteinExistence type="predicted"/>
<evidence type="ECO:0000313" key="2">
    <source>
        <dbReference type="EMBL" id="OSX73526.1"/>
    </source>
</evidence>
<evidence type="ECO:0000313" key="3">
    <source>
        <dbReference type="Proteomes" id="UP000218209"/>
    </source>
</evidence>
<dbReference type="EMBL" id="KV918991">
    <property type="protein sequence ID" value="OSX73526.1"/>
    <property type="molecule type" value="Genomic_DNA"/>
</dbReference>
<keyword evidence="3" id="KW-1185">Reference proteome</keyword>
<sequence>MDPPPPCAGATGDTDGDVQSPTAADGDAPPPPPVDKQLRLGGLDDDCLRLIAGRCFKGGWAGGLLGACTRTRRAVMESIESLTLVWCVDCETLALGEALMELLGPLDGMDDIEALAIGNDCDNEGSDVSVDEGGDAAAEDGLALLPQCFGTFPHDQWLAAVLATLRQTTGLRTVHLMAVSSETGPPACPVEADRQAAGWRAIGTALRGAGLTELCITGEVVGALLARAADGGGCGGGGGPPPLCTLRLRYVDRDAAVPGRLPAAIATVASGLKVLDLHVDQWPSGTLAACFQTVVGGFPGLQRLHVLGHVGGEALGRAAAAAVAAACPDLKELTLVGALGPGAGIALLAAEGALPLLTTVDVSHLSDPERAPVAELAALLSGRRLDSLTLVAKKWEAGAVAAVKGSGRLPATLELTKSGWSGVDCLSLLRDERAAHVARLSLPATEFREDILSHLPPLPRLVSLSIVVVLETELDRAAAPSSWMVPPALADVTVDLVEKAPTQSVLLPPPTPAAVPWLLWQLASSKAAATTLASVTINGLGAVDRALVNAVKKLESAPALRSVRFGRVWKMPCASAVAAVADLHAALPRVATAVEYIKDIDEDRYE</sequence>
<evidence type="ECO:0008006" key="4">
    <source>
        <dbReference type="Google" id="ProtNLM"/>
    </source>
</evidence>
<dbReference type="InterPro" id="IPR032675">
    <property type="entry name" value="LRR_dom_sf"/>
</dbReference>
<reference evidence="2 3" key="1">
    <citation type="submission" date="2017-03" db="EMBL/GenBank/DDBJ databases">
        <title>WGS assembly of Porphyra umbilicalis.</title>
        <authorList>
            <person name="Brawley S.H."/>
            <person name="Blouin N.A."/>
            <person name="Ficko-Blean E."/>
            <person name="Wheeler G.L."/>
            <person name="Lohr M."/>
            <person name="Goodson H.V."/>
            <person name="Jenkins J.W."/>
            <person name="Blaby-Haas C.E."/>
            <person name="Helliwell K.E."/>
            <person name="Chan C."/>
            <person name="Marriage T."/>
            <person name="Bhattacharya D."/>
            <person name="Klein A.S."/>
            <person name="Badis Y."/>
            <person name="Brodie J."/>
            <person name="Cao Y."/>
            <person name="Collen J."/>
            <person name="Dittami S.M."/>
            <person name="Gachon C.M."/>
            <person name="Green B.R."/>
            <person name="Karpowicz S."/>
            <person name="Kim J.W."/>
            <person name="Kudahl U."/>
            <person name="Lin S."/>
            <person name="Michel G."/>
            <person name="Mittag M."/>
            <person name="Olson B.J."/>
            <person name="Pangilinan J."/>
            <person name="Peng Y."/>
            <person name="Qiu H."/>
            <person name="Shu S."/>
            <person name="Singer J.T."/>
            <person name="Smith A.G."/>
            <person name="Sprecher B.N."/>
            <person name="Wagner V."/>
            <person name="Wang W."/>
            <person name="Wang Z.-Y."/>
            <person name="Yan J."/>
            <person name="Yarish C."/>
            <person name="Zoeuner-Riek S."/>
            <person name="Zhuang Y."/>
            <person name="Zou Y."/>
            <person name="Lindquist E.A."/>
            <person name="Grimwood J."/>
            <person name="Barry K."/>
            <person name="Rokhsar D.S."/>
            <person name="Schmutz J."/>
            <person name="Stiller J.W."/>
            <person name="Grossman A.R."/>
            <person name="Prochnik S.E."/>
        </authorList>
    </citation>
    <scope>NUCLEOTIDE SEQUENCE [LARGE SCALE GENOMIC DNA]</scope>
    <source>
        <strain evidence="2">4086291</strain>
    </source>
</reference>
<accession>A0A1X6NYE7</accession>
<evidence type="ECO:0000256" key="1">
    <source>
        <dbReference type="SAM" id="MobiDB-lite"/>
    </source>
</evidence>
<feature type="region of interest" description="Disordered" evidence="1">
    <location>
        <begin position="1"/>
        <end position="33"/>
    </location>
</feature>
<name>A0A1X6NYE7_PORUM</name>
<dbReference type="Gene3D" id="3.80.10.10">
    <property type="entry name" value="Ribonuclease Inhibitor"/>
    <property type="match status" value="1"/>
</dbReference>
<dbReference type="Proteomes" id="UP000218209">
    <property type="component" value="Unassembled WGS sequence"/>
</dbReference>